<dbReference type="GO" id="GO:0043565">
    <property type="term" value="F:sequence-specific DNA binding"/>
    <property type="evidence" value="ECO:0007669"/>
    <property type="project" value="InterPro"/>
</dbReference>
<dbReference type="SMART" id="SM00342">
    <property type="entry name" value="HTH_ARAC"/>
    <property type="match status" value="1"/>
</dbReference>
<keyword evidence="1" id="KW-0805">Transcription regulation</keyword>
<dbReference type="AlphaFoldDB" id="A0A979G2G7"/>
<evidence type="ECO:0000259" key="4">
    <source>
        <dbReference type="PROSITE" id="PS01124"/>
    </source>
</evidence>
<feature type="domain" description="HTH araC/xylS-type" evidence="4">
    <location>
        <begin position="168"/>
        <end position="268"/>
    </location>
</feature>
<dbReference type="OrthoDB" id="636258at2"/>
<dbReference type="InterPro" id="IPR014710">
    <property type="entry name" value="RmlC-like_jellyroll"/>
</dbReference>
<dbReference type="InterPro" id="IPR018060">
    <property type="entry name" value="HTH_AraC"/>
</dbReference>
<dbReference type="SUPFAM" id="SSF46689">
    <property type="entry name" value="Homeodomain-like"/>
    <property type="match status" value="2"/>
</dbReference>
<dbReference type="RefSeq" id="WP_012789811.1">
    <property type="nucleotide sequence ID" value="NC_013132.1"/>
</dbReference>
<name>A0A979G2G7_CHIPD</name>
<dbReference type="PANTHER" id="PTHR43280:SF28">
    <property type="entry name" value="HTH-TYPE TRANSCRIPTIONAL ACTIVATOR RHAS"/>
    <property type="match status" value="1"/>
</dbReference>
<keyword evidence="2" id="KW-0238">DNA-binding</keyword>
<dbReference type="Gene3D" id="1.10.10.60">
    <property type="entry name" value="Homeodomain-like"/>
    <property type="match status" value="2"/>
</dbReference>
<dbReference type="InterPro" id="IPR009057">
    <property type="entry name" value="Homeodomain-like_sf"/>
</dbReference>
<dbReference type="Pfam" id="PF02311">
    <property type="entry name" value="AraC_binding"/>
    <property type="match status" value="1"/>
</dbReference>
<dbReference type="PANTHER" id="PTHR43280">
    <property type="entry name" value="ARAC-FAMILY TRANSCRIPTIONAL REGULATOR"/>
    <property type="match status" value="1"/>
</dbReference>
<dbReference type="Pfam" id="PF12833">
    <property type="entry name" value="HTH_18"/>
    <property type="match status" value="1"/>
</dbReference>
<dbReference type="Proteomes" id="UP000002215">
    <property type="component" value="Chromosome"/>
</dbReference>
<dbReference type="PROSITE" id="PS01124">
    <property type="entry name" value="HTH_ARAC_FAMILY_2"/>
    <property type="match status" value="1"/>
</dbReference>
<dbReference type="Gene3D" id="2.60.120.10">
    <property type="entry name" value="Jelly Rolls"/>
    <property type="match status" value="1"/>
</dbReference>
<dbReference type="InterPro" id="IPR037923">
    <property type="entry name" value="HTH-like"/>
</dbReference>
<protein>
    <submittedName>
        <fullName evidence="5">Transcriptional regulator, AraC family</fullName>
    </submittedName>
</protein>
<keyword evidence="3" id="KW-0804">Transcription</keyword>
<dbReference type="KEGG" id="cpi:Cpin_2143"/>
<dbReference type="EMBL" id="CP001699">
    <property type="protein sequence ID" value="ACU59635.1"/>
    <property type="molecule type" value="Genomic_DNA"/>
</dbReference>
<organism evidence="5 6">
    <name type="scientific">Chitinophaga pinensis (strain ATCC 43595 / DSM 2588 / LMG 13176 / NBRC 15968 / NCIMB 11800 / UQM 2034)</name>
    <dbReference type="NCBI Taxonomy" id="485918"/>
    <lineage>
        <taxon>Bacteria</taxon>
        <taxon>Pseudomonadati</taxon>
        <taxon>Bacteroidota</taxon>
        <taxon>Chitinophagia</taxon>
        <taxon>Chitinophagales</taxon>
        <taxon>Chitinophagaceae</taxon>
        <taxon>Chitinophaga</taxon>
    </lineage>
</organism>
<gene>
    <name evidence="5" type="ordered locus">Cpin_2143</name>
</gene>
<accession>A0A979G2G7</accession>
<reference evidence="5 6" key="2">
    <citation type="journal article" date="2010" name="Stand. Genomic Sci.">
        <title>Complete genome sequence of Chitinophaga pinensis type strain (UQM 2034).</title>
        <authorList>
            <person name="Glavina Del Rio T."/>
            <person name="Abt B."/>
            <person name="Spring S."/>
            <person name="Lapidus A."/>
            <person name="Nolan M."/>
            <person name="Tice H."/>
            <person name="Copeland A."/>
            <person name="Cheng J.F."/>
            <person name="Chen F."/>
            <person name="Bruce D."/>
            <person name="Goodwin L."/>
            <person name="Pitluck S."/>
            <person name="Ivanova N."/>
            <person name="Mavromatis K."/>
            <person name="Mikhailova N."/>
            <person name="Pati A."/>
            <person name="Chen A."/>
            <person name="Palaniappan K."/>
            <person name="Land M."/>
            <person name="Hauser L."/>
            <person name="Chang Y.J."/>
            <person name="Jeffries C.D."/>
            <person name="Chain P."/>
            <person name="Saunders E."/>
            <person name="Detter J.C."/>
            <person name="Brettin T."/>
            <person name="Rohde M."/>
            <person name="Goker M."/>
            <person name="Bristow J."/>
            <person name="Eisen J.A."/>
            <person name="Markowitz V."/>
            <person name="Hugenholtz P."/>
            <person name="Kyrpides N.C."/>
            <person name="Klenk H.P."/>
            <person name="Lucas S."/>
        </authorList>
    </citation>
    <scope>NUCLEOTIDE SEQUENCE [LARGE SCALE GENOMIC DNA]</scope>
    <source>
        <strain evidence="6">ATCC 43595 / DSM 2588 / LMG 13176 / NBRC 15968 / NCIMB 11800 / UQM 2034</strain>
    </source>
</reference>
<proteinExistence type="predicted"/>
<reference evidence="6" key="1">
    <citation type="submission" date="2009-08" db="EMBL/GenBank/DDBJ databases">
        <title>The complete genome of Chitinophaga pinensis DSM 2588.</title>
        <authorList>
            <consortium name="US DOE Joint Genome Institute (JGI-PGF)"/>
            <person name="Lucas S."/>
            <person name="Copeland A."/>
            <person name="Lapidus A."/>
            <person name="Glavina del Rio T."/>
            <person name="Dalin E."/>
            <person name="Tice H."/>
            <person name="Bruce D."/>
            <person name="Goodwin L."/>
            <person name="Pitluck S."/>
            <person name="Kyrpides N."/>
            <person name="Mavromatis K."/>
            <person name="Ivanova N."/>
            <person name="Mikhailova N."/>
            <person name="Sims D."/>
            <person name="Meinche L."/>
            <person name="Brettin T."/>
            <person name="Detter J.C."/>
            <person name="Han C."/>
            <person name="Larimer F."/>
            <person name="Land M."/>
            <person name="Hauser L."/>
            <person name="Markowitz V."/>
            <person name="Cheng J.-F."/>
            <person name="Hugenholtz P."/>
            <person name="Woyke T."/>
            <person name="Wu D."/>
            <person name="Spring S."/>
            <person name="Klenk H.-P."/>
            <person name="Eisen J.A."/>
        </authorList>
    </citation>
    <scope>NUCLEOTIDE SEQUENCE [LARGE SCALE GENOMIC DNA]</scope>
    <source>
        <strain evidence="6">ATCC 43595 / DSM 2588 / LMG 13176 / NBRC 15968 / NCIMB 11800 / UQM 2034</strain>
    </source>
</reference>
<evidence type="ECO:0000256" key="3">
    <source>
        <dbReference type="ARBA" id="ARBA00023163"/>
    </source>
</evidence>
<evidence type="ECO:0000256" key="2">
    <source>
        <dbReference type="ARBA" id="ARBA00023125"/>
    </source>
</evidence>
<evidence type="ECO:0000313" key="5">
    <source>
        <dbReference type="EMBL" id="ACU59635.1"/>
    </source>
</evidence>
<dbReference type="SUPFAM" id="SSF51215">
    <property type="entry name" value="Regulatory protein AraC"/>
    <property type="match status" value="1"/>
</dbReference>
<evidence type="ECO:0000313" key="6">
    <source>
        <dbReference type="Proteomes" id="UP000002215"/>
    </source>
</evidence>
<sequence>MYIRNLTQQLEIDYVVKDIWPFLLHKHTHFEMLYIMRGRGQHMINGTTYNYEKGDLFILVPQDNHFFVFQERSAICIMKFHEGYFSDFLQDAKFKDLFTALSSPYRKVSAGCKNKQDIMQLMELIIREHRKESAHQQIIIKHALSLIITLTAKDAGEQLSTAKDDKIQSVLNYIHQHIADKHLLSVQKMADTFHISKSYFNQYFKNATGSAYKKYVQEYALKLIASQLVGRNKTLTQLAEEFGYSDESHLNRAFKAHFNLSPSAFKKQQMRRSIVYTG</sequence>
<dbReference type="GO" id="GO:0003700">
    <property type="term" value="F:DNA-binding transcription factor activity"/>
    <property type="evidence" value="ECO:0007669"/>
    <property type="project" value="InterPro"/>
</dbReference>
<evidence type="ECO:0000256" key="1">
    <source>
        <dbReference type="ARBA" id="ARBA00023015"/>
    </source>
</evidence>
<dbReference type="InterPro" id="IPR003313">
    <property type="entry name" value="AraC-bd"/>
</dbReference>